<keyword evidence="3" id="KW-1185">Reference proteome</keyword>
<proteinExistence type="predicted"/>
<evidence type="ECO:0000256" key="1">
    <source>
        <dbReference type="SAM" id="SignalP"/>
    </source>
</evidence>
<accession>A0A0S2JXY6</accession>
<dbReference type="PATRIC" id="fig|161398.10.peg.135"/>
<protein>
    <recommendedName>
        <fullName evidence="4">DUF2057 domain-containing protein</fullName>
    </recommendedName>
</protein>
<gene>
    <name evidence="2" type="ORF">PP2015_131</name>
</gene>
<dbReference type="KEGG" id="pphe:PP2015_131"/>
<evidence type="ECO:0000313" key="3">
    <source>
        <dbReference type="Proteomes" id="UP000061457"/>
    </source>
</evidence>
<dbReference type="Proteomes" id="UP000061457">
    <property type="component" value="Chromosome I"/>
</dbReference>
<dbReference type="AlphaFoldDB" id="A0A0S2JXY6"/>
<evidence type="ECO:0008006" key="4">
    <source>
        <dbReference type="Google" id="ProtNLM"/>
    </source>
</evidence>
<dbReference type="OrthoDB" id="5288747at2"/>
<reference evidence="2 3" key="1">
    <citation type="submission" date="2015-11" db="EMBL/GenBank/DDBJ databases">
        <authorList>
            <person name="Zhang Y."/>
            <person name="Guo Z."/>
        </authorList>
    </citation>
    <scope>NUCLEOTIDE SEQUENCE [LARGE SCALE GENOMIC DNA]</scope>
    <source>
        <strain evidence="2 3">KCTC 12086</strain>
    </source>
</reference>
<feature type="chain" id="PRO_5006600852" description="DUF2057 domain-containing protein" evidence="1">
    <location>
        <begin position="28"/>
        <end position="200"/>
    </location>
</feature>
<dbReference type="EMBL" id="CP013187">
    <property type="protein sequence ID" value="ALO40659.1"/>
    <property type="molecule type" value="Genomic_DNA"/>
</dbReference>
<dbReference type="RefSeq" id="WP_058028453.1">
    <property type="nucleotide sequence ID" value="NZ_CP013187.1"/>
</dbReference>
<sequence>MFSTIKYKKVAKALAAAGLVFAASSYATDTETHHVIKVKQIDGDVKVMVNEGHNNDVRVIKLDKAELGSDVLAEKLADLPVETRQKVEEVLEQIDLNDNKVTIFADKVVQKLGKDGEVNKVVFVQHNSEDFTLHLPPEPPLPPGAPKPVKPTKAPKVFKFSFGADGEGDHEFKLITSLLKETKLTPEQIDELQTLLNEKY</sequence>
<organism evidence="2 3">
    <name type="scientific">Pseudoalteromonas phenolica</name>
    <dbReference type="NCBI Taxonomy" id="161398"/>
    <lineage>
        <taxon>Bacteria</taxon>
        <taxon>Pseudomonadati</taxon>
        <taxon>Pseudomonadota</taxon>
        <taxon>Gammaproteobacteria</taxon>
        <taxon>Alteromonadales</taxon>
        <taxon>Pseudoalteromonadaceae</taxon>
        <taxon>Pseudoalteromonas</taxon>
    </lineage>
</organism>
<feature type="signal peptide" evidence="1">
    <location>
        <begin position="1"/>
        <end position="27"/>
    </location>
</feature>
<evidence type="ECO:0000313" key="2">
    <source>
        <dbReference type="EMBL" id="ALO40659.1"/>
    </source>
</evidence>
<keyword evidence="1" id="KW-0732">Signal</keyword>
<name>A0A0S2JXY6_9GAMM</name>